<dbReference type="InterPro" id="IPR001444">
    <property type="entry name" value="Flag_bb_rod_N"/>
</dbReference>
<dbReference type="EMBL" id="CP146256">
    <property type="protein sequence ID" value="XAH76087.1"/>
    <property type="molecule type" value="Genomic_DNA"/>
</dbReference>
<dbReference type="Proteomes" id="UP001451571">
    <property type="component" value="Chromosome"/>
</dbReference>
<keyword evidence="9" id="KW-1185">Reference proteome</keyword>
<keyword evidence="8" id="KW-0966">Cell projection</keyword>
<evidence type="ECO:0000313" key="9">
    <source>
        <dbReference type="Proteomes" id="UP001451571"/>
    </source>
</evidence>
<protein>
    <recommendedName>
        <fullName evidence="3 6">Flagellar basal body rod protein FlgB</fullName>
    </recommendedName>
</protein>
<sequence length="129" mass="14701">MINSNTFDYINVLDKAADAAWIRNDVIANNIANVSTPGYKRQDVEFESELKRALEHSKYTSMDDKVSDLKINKLKPRTYVDSANFSYRSDGNNVDVETENVTLAANQLRYNGLVDSMTQELKNLQMVMK</sequence>
<evidence type="ECO:0000256" key="5">
    <source>
        <dbReference type="ARBA" id="ARBA00024934"/>
    </source>
</evidence>
<reference evidence="8 9" key="1">
    <citation type="submission" date="2024-02" db="EMBL/GenBank/DDBJ databases">
        <title>Bacterial strain from lacustrine sediment.</title>
        <authorList>
            <person name="Petit C."/>
            <person name="Fadhlaoui K."/>
        </authorList>
    </citation>
    <scope>NUCLEOTIDE SEQUENCE [LARGE SCALE GENOMIC DNA]</scope>
    <source>
        <strain evidence="8 9">IPX-CK</strain>
    </source>
</reference>
<evidence type="ECO:0000259" key="7">
    <source>
        <dbReference type="Pfam" id="PF00460"/>
    </source>
</evidence>
<evidence type="ECO:0000256" key="3">
    <source>
        <dbReference type="ARBA" id="ARBA00014376"/>
    </source>
</evidence>
<dbReference type="PIRSF" id="PIRSF002889">
    <property type="entry name" value="Rod_FlgB"/>
    <property type="match status" value="1"/>
</dbReference>
<evidence type="ECO:0000256" key="4">
    <source>
        <dbReference type="ARBA" id="ARBA00023143"/>
    </source>
</evidence>
<dbReference type="PROSITE" id="PS00588">
    <property type="entry name" value="FLAGELLA_BB_ROD"/>
    <property type="match status" value="1"/>
</dbReference>
<proteinExistence type="inferred from homology"/>
<dbReference type="PANTHER" id="PTHR30435:SF12">
    <property type="entry name" value="FLAGELLAR BASAL BODY ROD PROTEIN FLGB"/>
    <property type="match status" value="1"/>
</dbReference>
<dbReference type="InterPro" id="IPR006300">
    <property type="entry name" value="FlgB"/>
</dbReference>
<comment type="subunit">
    <text evidence="6">The basal body constitutes a major portion of the flagellar organelle and consists of a number of rings mounted on a central rod.</text>
</comment>
<evidence type="ECO:0000256" key="6">
    <source>
        <dbReference type="PIRNR" id="PIRNR002889"/>
    </source>
</evidence>
<keyword evidence="4 6" id="KW-0975">Bacterial flagellum</keyword>
<comment type="function">
    <text evidence="5 6">Structural component of flagellum, the bacterial motility apparatus. Part of the rod structure of flagellar basal body.</text>
</comment>
<comment type="similarity">
    <text evidence="2 6">Belongs to the flagella basal body rod proteins family.</text>
</comment>
<gene>
    <name evidence="8" type="primary">flgB</name>
    <name evidence="8" type="ORF">V6984_10115</name>
</gene>
<dbReference type="InterPro" id="IPR019776">
    <property type="entry name" value="Flagellar_basal_body_rod_CS"/>
</dbReference>
<evidence type="ECO:0000313" key="8">
    <source>
        <dbReference type="EMBL" id="XAH76087.1"/>
    </source>
</evidence>
<comment type="subcellular location">
    <subcellularLocation>
        <location evidence="1 6">Bacterial flagellum basal body</location>
    </subcellularLocation>
</comment>
<keyword evidence="8" id="KW-0969">Cilium</keyword>
<dbReference type="RefSeq" id="WP_342759660.1">
    <property type="nucleotide sequence ID" value="NZ_CP146256.1"/>
</dbReference>
<keyword evidence="8" id="KW-0282">Flagellum</keyword>
<feature type="domain" description="Flagellar basal body rod protein N-terminal" evidence="7">
    <location>
        <begin position="11"/>
        <end position="40"/>
    </location>
</feature>
<evidence type="ECO:0000256" key="2">
    <source>
        <dbReference type="ARBA" id="ARBA00009677"/>
    </source>
</evidence>
<name>A0ABZ3F2C9_9FIRM</name>
<dbReference type="NCBIfam" id="TIGR01396">
    <property type="entry name" value="FlgB"/>
    <property type="match status" value="1"/>
</dbReference>
<dbReference type="PANTHER" id="PTHR30435">
    <property type="entry name" value="FLAGELLAR PROTEIN"/>
    <property type="match status" value="1"/>
</dbReference>
<evidence type="ECO:0000256" key="1">
    <source>
        <dbReference type="ARBA" id="ARBA00004117"/>
    </source>
</evidence>
<accession>A0ABZ3F2C9</accession>
<dbReference type="Pfam" id="PF00460">
    <property type="entry name" value="Flg_bb_rod"/>
    <property type="match status" value="1"/>
</dbReference>
<organism evidence="8 9">
    <name type="scientific">Kineothrix sedimenti</name>
    <dbReference type="NCBI Taxonomy" id="3123317"/>
    <lineage>
        <taxon>Bacteria</taxon>
        <taxon>Bacillati</taxon>
        <taxon>Bacillota</taxon>
        <taxon>Clostridia</taxon>
        <taxon>Lachnospirales</taxon>
        <taxon>Lachnospiraceae</taxon>
        <taxon>Kineothrix</taxon>
    </lineage>
</organism>